<name>A0A4V3GKK8_9BACT</name>
<keyword evidence="11" id="KW-1185">Reference proteome</keyword>
<comment type="caution">
    <text evidence="10">The sequence shown here is derived from an EMBL/GenBank/DDBJ whole genome shotgun (WGS) entry which is preliminary data.</text>
</comment>
<keyword evidence="4 7" id="KW-0812">Transmembrane</keyword>
<dbReference type="InterPro" id="IPR008969">
    <property type="entry name" value="CarboxyPept-like_regulatory"/>
</dbReference>
<organism evidence="10 11">
    <name type="scientific">Dinghuibacter silviterrae</name>
    <dbReference type="NCBI Taxonomy" id="1539049"/>
    <lineage>
        <taxon>Bacteria</taxon>
        <taxon>Pseudomonadati</taxon>
        <taxon>Bacteroidota</taxon>
        <taxon>Chitinophagia</taxon>
        <taxon>Chitinophagales</taxon>
        <taxon>Chitinophagaceae</taxon>
        <taxon>Dinghuibacter</taxon>
    </lineage>
</organism>
<feature type="domain" description="Secretin/TonB short N-terminal" evidence="9">
    <location>
        <begin position="55"/>
        <end position="106"/>
    </location>
</feature>
<evidence type="ECO:0000313" key="10">
    <source>
        <dbReference type="EMBL" id="TDW96032.1"/>
    </source>
</evidence>
<dbReference type="NCBIfam" id="TIGR04057">
    <property type="entry name" value="SusC_RagA_signa"/>
    <property type="match status" value="1"/>
</dbReference>
<comment type="similarity">
    <text evidence="7">Belongs to the TonB-dependent receptor family.</text>
</comment>
<dbReference type="Pfam" id="PF07660">
    <property type="entry name" value="STN"/>
    <property type="match status" value="1"/>
</dbReference>
<feature type="chain" id="PRO_5020883897" evidence="8">
    <location>
        <begin position="21"/>
        <end position="1227"/>
    </location>
</feature>
<accession>A0A4V3GKK8</accession>
<dbReference type="RefSeq" id="WP_162852688.1">
    <property type="nucleotide sequence ID" value="NZ_SODV01000002.1"/>
</dbReference>
<keyword evidence="6 7" id="KW-0998">Cell outer membrane</keyword>
<feature type="signal peptide" evidence="8">
    <location>
        <begin position="1"/>
        <end position="20"/>
    </location>
</feature>
<sequence length="1227" mass="133009">MRVTLLQLLLAGGLVASASAGRVSGQGILDRKISITENSQNLKKVLKTIEQAADVKFTYDTRLVASRGQVSLDVRNEDLKNVLDRLLNPLNIRYEVVNDQIILQRMPVIDPPTAFKAPEGVKGTVVSADGTPLPGVSVTIAGTEKGTVTDATGHFTIEAKKGDVLVFSYVGYTSYRMAVGNATSISITLNQGGNALHEVVITGLGIKRESRSIGYSVQQVSGNDVVKADPPNISEGLVGKVAGMNVTLPNGVEGASSRIVIRGNNSLYGNNQPLIVVDGVMIDNEPILPKGDNQTLDNLANPGQTDVSQLATDYGSFLNTINADDIESVNVLKGPTAAALYGARGANGVILITTKKGSKEKGLGLDYNFSVRWNDPYRFIKMQNEYGSGMTTTLYSANPPFVTDASGNPREFTENDQYGTYQNIPGGGPFYNYIGFPGDGASWGPKMQGQSLTWWDGTKRPYTNNPNIFKSFYKTGYTTTNNVSFSGGGDVGTLRASYTRTYNDAITYNSNYTQNVFNLGSSINVSKKVKAEATVSYININRLNAPNILGENIGTPNGYTYSGIGYMTMYHLPRDYKPLERSMSVNADGSRNTTVPNNNPYPSSSMGNYWWNLFANNVTLTQNQLLGSVKLTGDILPWLSANGHVGINYYTNQFETKNRPTDAAGLQGDYANDLSTISTENLDAMITAHKDNLVKDFNASLSVGSSWYHYKMYDLAASNPGPFSYPFTYNLNNYNGAAASYPHPTENRNESEISSVLGILNLSYKNYLFLEASGRNDWSSTLPQNEWSFFYPSATLSFVFTDAFNMGRAKDWLSYGKVRVGDAGSANGYVPYSTQFNYLPVTTAGFTNGLSVPGTLPALHIQPQRSRSLEVGTDLGFLNNRINLNFSYYNIYSSDQIIPIPVAISSGASQITINTGALRNRGFEFIINAKIIDHMPFSWDVTINGAHNQNKVVALETGVNSLQLGSWFGGDGVAMNVKVGDNYGGIYGLGYVYKNGQPVVNLLYADGANTGNGSVIGAQYATTAAPVKLGDATPKITGGIGNTFTYKNISLYVLTDFNIGGQIWSGDYATMMGQGEAPETVKERDGGGLAYTFPDGTSSKIGVILPGVTPDGKTNTTVVNAWWKYAGNYQSWDNVPVVRNNSIFTNSWGKLREATLTYRLPRSFVQKTKVFQNLQVSLVGRDLFYLFTKLPDRINPESLSGTTNVQGIQFGGLPGVRSYGISVKAGF</sequence>
<evidence type="ECO:0000256" key="1">
    <source>
        <dbReference type="ARBA" id="ARBA00004571"/>
    </source>
</evidence>
<gene>
    <name evidence="10" type="ORF">EDB95_3854</name>
</gene>
<dbReference type="Gene3D" id="3.55.50.30">
    <property type="match status" value="1"/>
</dbReference>
<dbReference type="SMART" id="SM00965">
    <property type="entry name" value="STN"/>
    <property type="match status" value="1"/>
</dbReference>
<proteinExistence type="inferred from homology"/>
<dbReference type="InterPro" id="IPR023996">
    <property type="entry name" value="TonB-dep_OMP_SusC/RagA"/>
</dbReference>
<reference evidence="10 11" key="1">
    <citation type="submission" date="2019-03" db="EMBL/GenBank/DDBJ databases">
        <title>Genomic Encyclopedia of Type Strains, Phase IV (KMG-IV): sequencing the most valuable type-strain genomes for metagenomic binning, comparative biology and taxonomic classification.</title>
        <authorList>
            <person name="Goeker M."/>
        </authorList>
    </citation>
    <scope>NUCLEOTIDE SEQUENCE [LARGE SCALE GENOMIC DNA]</scope>
    <source>
        <strain evidence="10 11">DSM 100059</strain>
    </source>
</reference>
<dbReference type="AlphaFoldDB" id="A0A4V3GKK8"/>
<dbReference type="EMBL" id="SODV01000002">
    <property type="protein sequence ID" value="TDW96032.1"/>
    <property type="molecule type" value="Genomic_DNA"/>
</dbReference>
<dbReference type="InterPro" id="IPR037066">
    <property type="entry name" value="Plug_dom_sf"/>
</dbReference>
<keyword evidence="5 7" id="KW-0472">Membrane</keyword>
<comment type="subcellular location">
    <subcellularLocation>
        <location evidence="1 7">Cell outer membrane</location>
        <topology evidence="1 7">Multi-pass membrane protein</topology>
    </subcellularLocation>
</comment>
<dbReference type="GO" id="GO:0009279">
    <property type="term" value="C:cell outer membrane"/>
    <property type="evidence" value="ECO:0007669"/>
    <property type="project" value="UniProtKB-SubCell"/>
</dbReference>
<dbReference type="SUPFAM" id="SSF56935">
    <property type="entry name" value="Porins"/>
    <property type="match status" value="1"/>
</dbReference>
<evidence type="ECO:0000256" key="2">
    <source>
        <dbReference type="ARBA" id="ARBA00022448"/>
    </source>
</evidence>
<keyword evidence="2 7" id="KW-0813">Transport</keyword>
<dbReference type="SUPFAM" id="SSF49464">
    <property type="entry name" value="Carboxypeptidase regulatory domain-like"/>
    <property type="match status" value="1"/>
</dbReference>
<dbReference type="Gene3D" id="2.170.130.10">
    <property type="entry name" value="TonB-dependent receptor, plug domain"/>
    <property type="match status" value="1"/>
</dbReference>
<dbReference type="InterPro" id="IPR012910">
    <property type="entry name" value="Plug_dom"/>
</dbReference>
<evidence type="ECO:0000256" key="6">
    <source>
        <dbReference type="ARBA" id="ARBA00023237"/>
    </source>
</evidence>
<dbReference type="InterPro" id="IPR011662">
    <property type="entry name" value="Secretin/TonB_short_N"/>
</dbReference>
<dbReference type="Proteomes" id="UP000294498">
    <property type="component" value="Unassembled WGS sequence"/>
</dbReference>
<dbReference type="PROSITE" id="PS52016">
    <property type="entry name" value="TONB_DEPENDENT_REC_3"/>
    <property type="match status" value="1"/>
</dbReference>
<dbReference type="Pfam" id="PF13715">
    <property type="entry name" value="CarbopepD_reg_2"/>
    <property type="match status" value="1"/>
</dbReference>
<dbReference type="Pfam" id="PF07715">
    <property type="entry name" value="Plug"/>
    <property type="match status" value="1"/>
</dbReference>
<dbReference type="InterPro" id="IPR036942">
    <property type="entry name" value="Beta-barrel_TonB_sf"/>
</dbReference>
<keyword evidence="8" id="KW-0732">Signal</keyword>
<evidence type="ECO:0000256" key="7">
    <source>
        <dbReference type="PROSITE-ProRule" id="PRU01360"/>
    </source>
</evidence>
<evidence type="ECO:0000313" key="11">
    <source>
        <dbReference type="Proteomes" id="UP000294498"/>
    </source>
</evidence>
<evidence type="ECO:0000256" key="4">
    <source>
        <dbReference type="ARBA" id="ARBA00022692"/>
    </source>
</evidence>
<evidence type="ECO:0000256" key="5">
    <source>
        <dbReference type="ARBA" id="ARBA00023136"/>
    </source>
</evidence>
<protein>
    <submittedName>
        <fullName evidence="10">TonB-linked SusC/RagA family outer membrane protein</fullName>
    </submittedName>
</protein>
<evidence type="ECO:0000259" key="9">
    <source>
        <dbReference type="SMART" id="SM00965"/>
    </source>
</evidence>
<dbReference type="NCBIfam" id="TIGR04056">
    <property type="entry name" value="OMP_RagA_SusC"/>
    <property type="match status" value="1"/>
</dbReference>
<dbReference type="Gene3D" id="2.60.40.1120">
    <property type="entry name" value="Carboxypeptidase-like, regulatory domain"/>
    <property type="match status" value="1"/>
</dbReference>
<evidence type="ECO:0000256" key="3">
    <source>
        <dbReference type="ARBA" id="ARBA00022452"/>
    </source>
</evidence>
<dbReference type="InterPro" id="IPR023997">
    <property type="entry name" value="TonB-dep_OMP_SusC/RagA_CS"/>
</dbReference>
<dbReference type="Gene3D" id="2.40.170.20">
    <property type="entry name" value="TonB-dependent receptor, beta-barrel domain"/>
    <property type="match status" value="1"/>
</dbReference>
<keyword evidence="3 7" id="KW-1134">Transmembrane beta strand</keyword>
<evidence type="ECO:0000256" key="8">
    <source>
        <dbReference type="SAM" id="SignalP"/>
    </source>
</evidence>
<dbReference type="InterPro" id="IPR039426">
    <property type="entry name" value="TonB-dep_rcpt-like"/>
</dbReference>